<dbReference type="Proteomes" id="UP000013827">
    <property type="component" value="Unassembled WGS sequence"/>
</dbReference>
<reference evidence="4" key="1">
    <citation type="journal article" date="2013" name="Nature">
        <title>Pan genome of the phytoplankton Emiliania underpins its global distribution.</title>
        <authorList>
            <person name="Read B.A."/>
            <person name="Kegel J."/>
            <person name="Klute M.J."/>
            <person name="Kuo A."/>
            <person name="Lefebvre S.C."/>
            <person name="Maumus F."/>
            <person name="Mayer C."/>
            <person name="Miller J."/>
            <person name="Monier A."/>
            <person name="Salamov A."/>
            <person name="Young J."/>
            <person name="Aguilar M."/>
            <person name="Claverie J.M."/>
            <person name="Frickenhaus S."/>
            <person name="Gonzalez K."/>
            <person name="Herman E.K."/>
            <person name="Lin Y.C."/>
            <person name="Napier J."/>
            <person name="Ogata H."/>
            <person name="Sarno A.F."/>
            <person name="Shmutz J."/>
            <person name="Schroeder D."/>
            <person name="de Vargas C."/>
            <person name="Verret F."/>
            <person name="von Dassow P."/>
            <person name="Valentin K."/>
            <person name="Van de Peer Y."/>
            <person name="Wheeler G."/>
            <person name="Dacks J.B."/>
            <person name="Delwiche C.F."/>
            <person name="Dyhrman S.T."/>
            <person name="Glockner G."/>
            <person name="John U."/>
            <person name="Richards T."/>
            <person name="Worden A.Z."/>
            <person name="Zhang X."/>
            <person name="Grigoriev I.V."/>
            <person name="Allen A.E."/>
            <person name="Bidle K."/>
            <person name="Borodovsky M."/>
            <person name="Bowler C."/>
            <person name="Brownlee C."/>
            <person name="Cock J.M."/>
            <person name="Elias M."/>
            <person name="Gladyshev V.N."/>
            <person name="Groth M."/>
            <person name="Guda C."/>
            <person name="Hadaegh A."/>
            <person name="Iglesias-Rodriguez M.D."/>
            <person name="Jenkins J."/>
            <person name="Jones B.M."/>
            <person name="Lawson T."/>
            <person name="Leese F."/>
            <person name="Lindquist E."/>
            <person name="Lobanov A."/>
            <person name="Lomsadze A."/>
            <person name="Malik S.B."/>
            <person name="Marsh M.E."/>
            <person name="Mackinder L."/>
            <person name="Mock T."/>
            <person name="Mueller-Roeber B."/>
            <person name="Pagarete A."/>
            <person name="Parker M."/>
            <person name="Probert I."/>
            <person name="Quesneville H."/>
            <person name="Raines C."/>
            <person name="Rensing S.A."/>
            <person name="Riano-Pachon D.M."/>
            <person name="Richier S."/>
            <person name="Rokitta S."/>
            <person name="Shiraiwa Y."/>
            <person name="Soanes D.M."/>
            <person name="van der Giezen M."/>
            <person name="Wahlund T.M."/>
            <person name="Williams B."/>
            <person name="Wilson W."/>
            <person name="Wolfe G."/>
            <person name="Wurch L.L."/>
        </authorList>
    </citation>
    <scope>NUCLEOTIDE SEQUENCE</scope>
</reference>
<feature type="compositionally biased region" description="Acidic residues" evidence="1">
    <location>
        <begin position="172"/>
        <end position="181"/>
    </location>
</feature>
<dbReference type="EnsemblProtists" id="EOD38125">
    <property type="protein sequence ID" value="EOD38125"/>
    <property type="gene ID" value="EMIHUDRAFT_433590"/>
</dbReference>
<reference evidence="3" key="2">
    <citation type="submission" date="2024-10" db="UniProtKB">
        <authorList>
            <consortium name="EnsemblProtists"/>
        </authorList>
    </citation>
    <scope>IDENTIFICATION</scope>
</reference>
<dbReference type="InterPro" id="IPR001849">
    <property type="entry name" value="PH_domain"/>
</dbReference>
<name>A0A0D3KQU0_EMIH1</name>
<dbReference type="Gene3D" id="2.30.29.30">
    <property type="entry name" value="Pleckstrin-homology domain (PH domain)/Phosphotyrosine-binding domain (PTB)"/>
    <property type="match status" value="1"/>
</dbReference>
<protein>
    <recommendedName>
        <fullName evidence="2">PH domain-containing protein</fullName>
    </recommendedName>
</protein>
<keyword evidence="4" id="KW-1185">Reference proteome</keyword>
<sequence length="317" mass="33019">MAGANETHELSGPLLKEGDRGIAWYKRYFVLNRHTSGVGVLHCYTNKSAWEEPGVMPVASLNLAGATVSSTKGDRPGKVVFRINLPPPSNSQKRRKLVLGLPEEASEALEMNAPPLSEWVEALGRCGCTSERADGAMVPSSGRLLTAASSFAIKETPRGGPPPKEYTRLAEIGDDGDDNETGGEKGGGGEEGSGAGSDKVLDEEAPLSRSGPMPTTDAGPAARGAADPPGPSWLRRIVYTLVALLTLWAAAFVVLDAAPGEVPGEAAFMEGTRAVPGAVGGAASGGVSWVEAEARELDRMQRGFDQGWADGENAGRI</sequence>
<dbReference type="InterPro" id="IPR011993">
    <property type="entry name" value="PH-like_dom_sf"/>
</dbReference>
<dbReference type="KEGG" id="ehx:EMIHUDRAFT_433590"/>
<dbReference type="GeneID" id="17283395"/>
<feature type="compositionally biased region" description="Low complexity" evidence="1">
    <location>
        <begin position="214"/>
        <end position="227"/>
    </location>
</feature>
<proteinExistence type="predicted"/>
<dbReference type="PaxDb" id="2903-EOD38125"/>
<dbReference type="SUPFAM" id="SSF50729">
    <property type="entry name" value="PH domain-like"/>
    <property type="match status" value="1"/>
</dbReference>
<evidence type="ECO:0000313" key="4">
    <source>
        <dbReference type="Proteomes" id="UP000013827"/>
    </source>
</evidence>
<accession>A0A0D3KQU0</accession>
<dbReference type="PROSITE" id="PS50003">
    <property type="entry name" value="PH_DOMAIN"/>
    <property type="match status" value="1"/>
</dbReference>
<feature type="domain" description="PH" evidence="2">
    <location>
        <begin position="7"/>
        <end position="128"/>
    </location>
</feature>
<feature type="region of interest" description="Disordered" evidence="1">
    <location>
        <begin position="151"/>
        <end position="229"/>
    </location>
</feature>
<feature type="compositionally biased region" description="Gly residues" evidence="1">
    <location>
        <begin position="184"/>
        <end position="195"/>
    </location>
</feature>
<dbReference type="HOGENOM" id="CLU_878346_0_0_1"/>
<evidence type="ECO:0000313" key="3">
    <source>
        <dbReference type="EnsemblProtists" id="EOD38125"/>
    </source>
</evidence>
<dbReference type="SMART" id="SM00233">
    <property type="entry name" value="PH"/>
    <property type="match status" value="1"/>
</dbReference>
<evidence type="ECO:0000256" key="1">
    <source>
        <dbReference type="SAM" id="MobiDB-lite"/>
    </source>
</evidence>
<dbReference type="AlphaFoldDB" id="A0A0D3KQU0"/>
<dbReference type="CDD" id="cd00821">
    <property type="entry name" value="PH"/>
    <property type="match status" value="1"/>
</dbReference>
<organism evidence="3 4">
    <name type="scientific">Emiliania huxleyi (strain CCMP1516)</name>
    <dbReference type="NCBI Taxonomy" id="280463"/>
    <lineage>
        <taxon>Eukaryota</taxon>
        <taxon>Haptista</taxon>
        <taxon>Haptophyta</taxon>
        <taxon>Prymnesiophyceae</taxon>
        <taxon>Isochrysidales</taxon>
        <taxon>Noelaerhabdaceae</taxon>
        <taxon>Emiliania</taxon>
    </lineage>
</organism>
<evidence type="ECO:0000259" key="2">
    <source>
        <dbReference type="PROSITE" id="PS50003"/>
    </source>
</evidence>
<dbReference type="RefSeq" id="XP_005790554.1">
    <property type="nucleotide sequence ID" value="XM_005790497.1"/>
</dbReference>